<dbReference type="Gene3D" id="1.10.10.60">
    <property type="entry name" value="Homeodomain-like"/>
    <property type="match status" value="1"/>
</dbReference>
<sequence length="131" mass="14855">MEPVKPEETPLANHGTPKTITVDEEHEILIRVSENPGLSTRRLSAATGLSQSSICRILKKEMLHPYHYTPVQQLLPQDLPARLQFAQFLQNMQTENPDFLNKVLFTDEVTFIKREFLIGGTIICGIGEHFV</sequence>
<dbReference type="PANTHER" id="PTHR47326">
    <property type="entry name" value="TRANSPOSABLE ELEMENT TC3 TRANSPOSASE-LIKE PROTEIN"/>
    <property type="match status" value="1"/>
</dbReference>
<accession>A0AAV8YXE1</accession>
<gene>
    <name evidence="1" type="ORF">NQ318_008563</name>
</gene>
<comment type="caution">
    <text evidence="1">The sequence shown here is derived from an EMBL/GenBank/DDBJ whole genome shotgun (WGS) entry which is preliminary data.</text>
</comment>
<proteinExistence type="predicted"/>
<evidence type="ECO:0008006" key="3">
    <source>
        <dbReference type="Google" id="ProtNLM"/>
    </source>
</evidence>
<reference evidence="1" key="1">
    <citation type="journal article" date="2023" name="Insect Mol. Biol.">
        <title>Genome sequencing provides insights into the evolution of gene families encoding plant cell wall-degrading enzymes in longhorned beetles.</title>
        <authorList>
            <person name="Shin N.R."/>
            <person name="Okamura Y."/>
            <person name="Kirsch R."/>
            <person name="Pauchet Y."/>
        </authorList>
    </citation>
    <scope>NUCLEOTIDE SEQUENCE</scope>
    <source>
        <strain evidence="1">AMC_N1</strain>
    </source>
</reference>
<protein>
    <recommendedName>
        <fullName evidence="3">Transposase</fullName>
    </recommendedName>
</protein>
<dbReference type="AlphaFoldDB" id="A0AAV8YXE1"/>
<name>A0AAV8YXE1_9CUCU</name>
<dbReference type="EMBL" id="JAPWTK010000036">
    <property type="protein sequence ID" value="KAJ8955692.1"/>
    <property type="molecule type" value="Genomic_DNA"/>
</dbReference>
<dbReference type="Proteomes" id="UP001162162">
    <property type="component" value="Unassembled WGS sequence"/>
</dbReference>
<evidence type="ECO:0000313" key="2">
    <source>
        <dbReference type="Proteomes" id="UP001162162"/>
    </source>
</evidence>
<evidence type="ECO:0000313" key="1">
    <source>
        <dbReference type="EMBL" id="KAJ8955692.1"/>
    </source>
</evidence>
<dbReference type="PANTHER" id="PTHR47326:SF1">
    <property type="entry name" value="HTH PSQ-TYPE DOMAIN-CONTAINING PROTEIN"/>
    <property type="match status" value="1"/>
</dbReference>
<keyword evidence="2" id="KW-1185">Reference proteome</keyword>
<organism evidence="1 2">
    <name type="scientific">Aromia moschata</name>
    <dbReference type="NCBI Taxonomy" id="1265417"/>
    <lineage>
        <taxon>Eukaryota</taxon>
        <taxon>Metazoa</taxon>
        <taxon>Ecdysozoa</taxon>
        <taxon>Arthropoda</taxon>
        <taxon>Hexapoda</taxon>
        <taxon>Insecta</taxon>
        <taxon>Pterygota</taxon>
        <taxon>Neoptera</taxon>
        <taxon>Endopterygota</taxon>
        <taxon>Coleoptera</taxon>
        <taxon>Polyphaga</taxon>
        <taxon>Cucujiformia</taxon>
        <taxon>Chrysomeloidea</taxon>
        <taxon>Cerambycidae</taxon>
        <taxon>Cerambycinae</taxon>
        <taxon>Callichromatini</taxon>
        <taxon>Aromia</taxon>
    </lineage>
</organism>